<name>A0A317TYF2_9GAMM</name>
<evidence type="ECO:0000256" key="1">
    <source>
        <dbReference type="SAM" id="Coils"/>
    </source>
</evidence>
<evidence type="ECO:0000313" key="6">
    <source>
        <dbReference type="Proteomes" id="UP000287374"/>
    </source>
</evidence>
<keyword evidence="6" id="KW-1185">Reference proteome</keyword>
<feature type="region of interest" description="Disordered" evidence="2">
    <location>
        <begin position="177"/>
        <end position="198"/>
    </location>
</feature>
<sequence length="249" mass="27927">MSNPHLEQENLEKNNKEAAYIQMIVSLDKEDQLAEILIIEREEEIKKDLINNLENDENSEKEALEDTMFINKPQKKEEEEEEPELIVAVLVYDPSGKMLAYSIGRGSASDTFHDISHLNINKNDFSKDMLATIRAGGIGAVEEKYPGSRTYQDSMLAKFLNQISKDLYGDDIGQRKGENARVEPANKAGKNEHALQDHENMDAPPLTALSDTITQANKCSKSFTLDIGNSESPEIESNDSKETITPLLR</sequence>
<organism evidence="3 5">
    <name type="scientific">Legionella qingyii</name>
    <dbReference type="NCBI Taxonomy" id="2184757"/>
    <lineage>
        <taxon>Bacteria</taxon>
        <taxon>Pseudomonadati</taxon>
        <taxon>Pseudomonadota</taxon>
        <taxon>Gammaproteobacteria</taxon>
        <taxon>Legionellales</taxon>
        <taxon>Legionellaceae</taxon>
        <taxon>Legionella</taxon>
    </lineage>
</organism>
<evidence type="ECO:0000313" key="4">
    <source>
        <dbReference type="EMBL" id="RUR19896.1"/>
    </source>
</evidence>
<feature type="compositionally biased region" description="Basic and acidic residues" evidence="2">
    <location>
        <begin position="189"/>
        <end position="198"/>
    </location>
</feature>
<protein>
    <submittedName>
        <fullName evidence="3">Uncharacterized protein</fullName>
    </submittedName>
</protein>
<proteinExistence type="predicted"/>
<comment type="caution">
    <text evidence="3">The sequence shown here is derived from an EMBL/GenBank/DDBJ whole genome shotgun (WGS) entry which is preliminary data.</text>
</comment>
<dbReference type="AlphaFoldDB" id="A0A317TYF2"/>
<dbReference type="EMBL" id="RZGX01000026">
    <property type="protein sequence ID" value="RUR19896.1"/>
    <property type="molecule type" value="Genomic_DNA"/>
</dbReference>
<feature type="coiled-coil region" evidence="1">
    <location>
        <begin position="39"/>
        <end position="66"/>
    </location>
</feature>
<dbReference type="RefSeq" id="WP_110144039.1">
    <property type="nucleotide sequence ID" value="NZ_QHJG01000046.1"/>
</dbReference>
<gene>
    <name evidence="3" type="ORF">DGG96_18885</name>
    <name evidence="4" type="ORF">ELY20_15370</name>
</gene>
<dbReference type="OrthoDB" id="9952128at2"/>
<feature type="region of interest" description="Disordered" evidence="2">
    <location>
        <begin position="224"/>
        <end position="249"/>
    </location>
</feature>
<accession>A0A317TYF2</accession>
<keyword evidence="1" id="KW-0175">Coiled coil</keyword>
<reference evidence="3 5" key="1">
    <citation type="submission" date="2018-05" db="EMBL/GenBank/DDBJ databases">
        <title>Legionella qingyii sp.nov., whole genome shotgun sequence.</title>
        <authorList>
            <person name="Wu H."/>
            <person name="Zhu Q."/>
            <person name="Hu C."/>
        </authorList>
    </citation>
    <scope>NUCLEOTIDE SEQUENCE [LARGE SCALE GENOMIC DNA]</scope>
    <source>
        <strain evidence="3 5">HEB18</strain>
    </source>
</reference>
<evidence type="ECO:0000313" key="3">
    <source>
        <dbReference type="EMBL" id="PWY54068.1"/>
    </source>
</evidence>
<dbReference type="Proteomes" id="UP000287374">
    <property type="component" value="Unassembled WGS sequence"/>
</dbReference>
<reference evidence="4 6" key="2">
    <citation type="submission" date="2018-12" db="EMBL/GenBank/DDBJ databases">
        <title>Legionella sp,whole genome shotgun sequence.</title>
        <authorList>
            <person name="Wu H."/>
        </authorList>
    </citation>
    <scope>NUCLEOTIDE SEQUENCE [LARGE SCALE GENOMIC DNA]</scope>
    <source>
        <strain evidence="6">km489</strain>
        <strain evidence="4">Km489</strain>
    </source>
</reference>
<dbReference type="EMBL" id="QHJG01000046">
    <property type="protein sequence ID" value="PWY54068.1"/>
    <property type="molecule type" value="Genomic_DNA"/>
</dbReference>
<evidence type="ECO:0000313" key="5">
    <source>
        <dbReference type="Proteomes" id="UP000247152"/>
    </source>
</evidence>
<dbReference type="Proteomes" id="UP000247152">
    <property type="component" value="Unassembled WGS sequence"/>
</dbReference>
<evidence type="ECO:0000256" key="2">
    <source>
        <dbReference type="SAM" id="MobiDB-lite"/>
    </source>
</evidence>